<evidence type="ECO:0000313" key="10">
    <source>
        <dbReference type="Proteomes" id="UP001597399"/>
    </source>
</evidence>
<proteinExistence type="inferred from homology"/>
<feature type="transmembrane region" description="Helical" evidence="7">
    <location>
        <begin position="12"/>
        <end position="32"/>
    </location>
</feature>
<keyword evidence="2 7" id="KW-0813">Transport</keyword>
<evidence type="ECO:0000313" key="9">
    <source>
        <dbReference type="EMBL" id="MFD2692196.1"/>
    </source>
</evidence>
<comment type="subcellular location">
    <subcellularLocation>
        <location evidence="1 7">Cell membrane</location>
        <topology evidence="1 7">Multi-pass membrane protein</topology>
    </subcellularLocation>
</comment>
<evidence type="ECO:0000256" key="7">
    <source>
        <dbReference type="RuleBase" id="RU363032"/>
    </source>
</evidence>
<keyword evidence="6 7" id="KW-0472">Membrane</keyword>
<feature type="domain" description="ABC transmembrane type-1" evidence="8">
    <location>
        <begin position="71"/>
        <end position="263"/>
    </location>
</feature>
<organism evidence="9 10">
    <name type="scientific">Sporolactobacillus shoreicorticis</name>
    <dbReference type="NCBI Taxonomy" id="1923877"/>
    <lineage>
        <taxon>Bacteria</taxon>
        <taxon>Bacillati</taxon>
        <taxon>Bacillota</taxon>
        <taxon>Bacilli</taxon>
        <taxon>Bacillales</taxon>
        <taxon>Sporolactobacillaceae</taxon>
        <taxon>Sporolactobacillus</taxon>
    </lineage>
</organism>
<dbReference type="PANTHER" id="PTHR43744">
    <property type="entry name" value="ABC TRANSPORTER PERMEASE PROTEIN MG189-RELATED-RELATED"/>
    <property type="match status" value="1"/>
</dbReference>
<evidence type="ECO:0000259" key="8">
    <source>
        <dbReference type="PROSITE" id="PS50928"/>
    </source>
</evidence>
<evidence type="ECO:0000256" key="2">
    <source>
        <dbReference type="ARBA" id="ARBA00022448"/>
    </source>
</evidence>
<sequence length="278" mass="31409">MANRRLITKAVLYLILILLAFMMVLPLIWMFLSSFKTGSEIFAQPPVWIPETFQWKNYLNAFNLAPFGIYLANSLITATAITVIQIMLSSMIAYGLTQLEFKGKAFLFQSMLLTYMLPAAVTYVPSYVILAKLGLLDSLTGIVVSNISSVFSIFLLRQSFLKVPKEIVEAARSEGANDWQILWKVMCPMSLSTIFTLAMITFVEMYNNYLWPSLIVKSQSKYLITVGLNQFFTTQGTFQNQWAMIMAVNVISVAPLLLLFFIFQKWFIKGVGDSGLKG</sequence>
<dbReference type="InterPro" id="IPR000515">
    <property type="entry name" value="MetI-like"/>
</dbReference>
<accession>A0ABW5RXJ2</accession>
<feature type="transmembrane region" description="Helical" evidence="7">
    <location>
        <begin position="106"/>
        <end position="129"/>
    </location>
</feature>
<comment type="caution">
    <text evidence="9">The sequence shown here is derived from an EMBL/GenBank/DDBJ whole genome shotgun (WGS) entry which is preliminary data.</text>
</comment>
<protein>
    <submittedName>
        <fullName evidence="9">Carbohydrate ABC transporter permease</fullName>
    </submittedName>
</protein>
<keyword evidence="4 7" id="KW-0812">Transmembrane</keyword>
<gene>
    <name evidence="9" type="ORF">ACFSUE_00845</name>
</gene>
<evidence type="ECO:0000256" key="5">
    <source>
        <dbReference type="ARBA" id="ARBA00022989"/>
    </source>
</evidence>
<dbReference type="EMBL" id="JBHUMQ010000001">
    <property type="protein sequence ID" value="MFD2692196.1"/>
    <property type="molecule type" value="Genomic_DNA"/>
</dbReference>
<comment type="similarity">
    <text evidence="7">Belongs to the binding-protein-dependent transport system permease family.</text>
</comment>
<evidence type="ECO:0000256" key="3">
    <source>
        <dbReference type="ARBA" id="ARBA00022475"/>
    </source>
</evidence>
<reference evidence="10" key="1">
    <citation type="journal article" date="2019" name="Int. J. Syst. Evol. Microbiol.">
        <title>The Global Catalogue of Microorganisms (GCM) 10K type strain sequencing project: providing services to taxonomists for standard genome sequencing and annotation.</title>
        <authorList>
            <consortium name="The Broad Institute Genomics Platform"/>
            <consortium name="The Broad Institute Genome Sequencing Center for Infectious Disease"/>
            <person name="Wu L."/>
            <person name="Ma J."/>
        </authorList>
    </citation>
    <scope>NUCLEOTIDE SEQUENCE [LARGE SCALE GENOMIC DNA]</scope>
    <source>
        <strain evidence="10">TISTR 2466</strain>
    </source>
</reference>
<feature type="transmembrane region" description="Helical" evidence="7">
    <location>
        <begin position="181"/>
        <end position="203"/>
    </location>
</feature>
<dbReference type="PANTHER" id="PTHR43744:SF12">
    <property type="entry name" value="ABC TRANSPORTER PERMEASE PROTEIN MG189-RELATED"/>
    <property type="match status" value="1"/>
</dbReference>
<keyword evidence="5 7" id="KW-1133">Transmembrane helix</keyword>
<keyword evidence="10" id="KW-1185">Reference proteome</keyword>
<dbReference type="PROSITE" id="PS50928">
    <property type="entry name" value="ABC_TM1"/>
    <property type="match status" value="1"/>
</dbReference>
<dbReference type="Proteomes" id="UP001597399">
    <property type="component" value="Unassembled WGS sequence"/>
</dbReference>
<dbReference type="Gene3D" id="1.10.3720.10">
    <property type="entry name" value="MetI-like"/>
    <property type="match status" value="1"/>
</dbReference>
<feature type="transmembrane region" description="Helical" evidence="7">
    <location>
        <begin position="67"/>
        <end position="94"/>
    </location>
</feature>
<keyword evidence="3" id="KW-1003">Cell membrane</keyword>
<dbReference type="Pfam" id="PF00528">
    <property type="entry name" value="BPD_transp_1"/>
    <property type="match status" value="1"/>
</dbReference>
<dbReference type="CDD" id="cd06261">
    <property type="entry name" value="TM_PBP2"/>
    <property type="match status" value="1"/>
</dbReference>
<dbReference type="InterPro" id="IPR035906">
    <property type="entry name" value="MetI-like_sf"/>
</dbReference>
<name>A0ABW5RXJ2_9BACL</name>
<evidence type="ECO:0000256" key="4">
    <source>
        <dbReference type="ARBA" id="ARBA00022692"/>
    </source>
</evidence>
<feature type="transmembrane region" description="Helical" evidence="7">
    <location>
        <begin position="135"/>
        <end position="156"/>
    </location>
</feature>
<evidence type="ECO:0000256" key="6">
    <source>
        <dbReference type="ARBA" id="ARBA00023136"/>
    </source>
</evidence>
<dbReference type="RefSeq" id="WP_253058764.1">
    <property type="nucleotide sequence ID" value="NZ_JAMXWM010000003.1"/>
</dbReference>
<feature type="transmembrane region" description="Helical" evidence="7">
    <location>
        <begin position="242"/>
        <end position="263"/>
    </location>
</feature>
<dbReference type="SUPFAM" id="SSF161098">
    <property type="entry name" value="MetI-like"/>
    <property type="match status" value="1"/>
</dbReference>
<evidence type="ECO:0000256" key="1">
    <source>
        <dbReference type="ARBA" id="ARBA00004651"/>
    </source>
</evidence>